<dbReference type="Proteomes" id="UP000585638">
    <property type="component" value="Unassembled WGS sequence"/>
</dbReference>
<dbReference type="InterPro" id="IPR005467">
    <property type="entry name" value="His_kinase_dom"/>
</dbReference>
<dbReference type="InterPro" id="IPR036097">
    <property type="entry name" value="HisK_dim/P_sf"/>
</dbReference>
<evidence type="ECO:0000256" key="12">
    <source>
        <dbReference type="SAM" id="MobiDB-lite"/>
    </source>
</evidence>
<dbReference type="CDD" id="cd00082">
    <property type="entry name" value="HisKA"/>
    <property type="match status" value="1"/>
</dbReference>
<dbReference type="Pfam" id="PF00672">
    <property type="entry name" value="HAMP"/>
    <property type="match status" value="1"/>
</dbReference>
<dbReference type="AlphaFoldDB" id="A0A7W9NFK8"/>
<keyword evidence="5" id="KW-0597">Phosphoprotein</keyword>
<evidence type="ECO:0000256" key="13">
    <source>
        <dbReference type="SAM" id="Phobius"/>
    </source>
</evidence>
<evidence type="ECO:0000256" key="9">
    <source>
        <dbReference type="ARBA" id="ARBA00022989"/>
    </source>
</evidence>
<dbReference type="GO" id="GO:0005886">
    <property type="term" value="C:plasma membrane"/>
    <property type="evidence" value="ECO:0007669"/>
    <property type="project" value="UniProtKB-SubCell"/>
</dbReference>
<dbReference type="PANTHER" id="PTHR45436:SF5">
    <property type="entry name" value="SENSOR HISTIDINE KINASE TRCS"/>
    <property type="match status" value="1"/>
</dbReference>
<keyword evidence="17" id="KW-1185">Reference proteome</keyword>
<organism evidence="16 17">
    <name type="scientific">Kutzneria kofuensis</name>
    <dbReference type="NCBI Taxonomy" id="103725"/>
    <lineage>
        <taxon>Bacteria</taxon>
        <taxon>Bacillati</taxon>
        <taxon>Actinomycetota</taxon>
        <taxon>Actinomycetes</taxon>
        <taxon>Pseudonocardiales</taxon>
        <taxon>Pseudonocardiaceae</taxon>
        <taxon>Kutzneria</taxon>
    </lineage>
</organism>
<dbReference type="GO" id="GO:0000155">
    <property type="term" value="F:phosphorelay sensor kinase activity"/>
    <property type="evidence" value="ECO:0007669"/>
    <property type="project" value="InterPro"/>
</dbReference>
<keyword evidence="10" id="KW-0902">Two-component regulatory system</keyword>
<comment type="cofactor">
    <cofactor evidence="2">
        <name>a divalent metal cation</name>
        <dbReference type="ChEBI" id="CHEBI:60240"/>
    </cofactor>
</comment>
<dbReference type="PROSITE" id="PS50109">
    <property type="entry name" value="HIS_KIN"/>
    <property type="match status" value="1"/>
</dbReference>
<evidence type="ECO:0000256" key="1">
    <source>
        <dbReference type="ARBA" id="ARBA00000085"/>
    </source>
</evidence>
<proteinExistence type="predicted"/>
<dbReference type="Gene3D" id="1.10.287.130">
    <property type="match status" value="1"/>
</dbReference>
<gene>
    <name evidence="16" type="ORF">BJ998_001304</name>
</gene>
<comment type="caution">
    <text evidence="16">The sequence shown here is derived from an EMBL/GenBank/DDBJ whole genome shotgun (WGS) entry which is preliminary data.</text>
</comment>
<dbReference type="EC" id="2.7.13.3" evidence="4"/>
<dbReference type="Pfam" id="PF00512">
    <property type="entry name" value="HisKA"/>
    <property type="match status" value="1"/>
</dbReference>
<dbReference type="InterPro" id="IPR036890">
    <property type="entry name" value="HATPase_C_sf"/>
</dbReference>
<evidence type="ECO:0000256" key="5">
    <source>
        <dbReference type="ARBA" id="ARBA00022553"/>
    </source>
</evidence>
<dbReference type="Gene3D" id="6.10.340.10">
    <property type="match status" value="1"/>
</dbReference>
<feature type="domain" description="Histidine kinase" evidence="14">
    <location>
        <begin position="267"/>
        <end position="482"/>
    </location>
</feature>
<keyword evidence="9 13" id="KW-1133">Transmembrane helix</keyword>
<keyword evidence="6 16" id="KW-0808">Transferase</keyword>
<dbReference type="InterPro" id="IPR003661">
    <property type="entry name" value="HisK_dim/P_dom"/>
</dbReference>
<feature type="region of interest" description="Disordered" evidence="12">
    <location>
        <begin position="55"/>
        <end position="89"/>
    </location>
</feature>
<dbReference type="FunFam" id="1.10.287.130:FF:000001">
    <property type="entry name" value="Two-component sensor histidine kinase"/>
    <property type="match status" value="1"/>
</dbReference>
<dbReference type="InterPro" id="IPR003594">
    <property type="entry name" value="HATPase_dom"/>
</dbReference>
<dbReference type="SMART" id="SM00388">
    <property type="entry name" value="HisKA"/>
    <property type="match status" value="1"/>
</dbReference>
<dbReference type="CDD" id="cd00075">
    <property type="entry name" value="HATPase"/>
    <property type="match status" value="1"/>
</dbReference>
<comment type="catalytic activity">
    <reaction evidence="1">
        <text>ATP + protein L-histidine = ADP + protein N-phospho-L-histidine.</text>
        <dbReference type="EC" id="2.7.13.3"/>
    </reaction>
</comment>
<dbReference type="InterPro" id="IPR004358">
    <property type="entry name" value="Sig_transdc_His_kin-like_C"/>
</dbReference>
<dbReference type="SUPFAM" id="SSF47384">
    <property type="entry name" value="Homodimeric domain of signal transducing histidine kinase"/>
    <property type="match status" value="1"/>
</dbReference>
<evidence type="ECO:0000256" key="2">
    <source>
        <dbReference type="ARBA" id="ARBA00001968"/>
    </source>
</evidence>
<protein>
    <recommendedName>
        <fullName evidence="4">histidine kinase</fullName>
        <ecNumber evidence="4">2.7.13.3</ecNumber>
    </recommendedName>
</protein>
<dbReference type="Pfam" id="PF02518">
    <property type="entry name" value="HATPase_c"/>
    <property type="match status" value="1"/>
</dbReference>
<evidence type="ECO:0000256" key="8">
    <source>
        <dbReference type="ARBA" id="ARBA00022777"/>
    </source>
</evidence>
<dbReference type="Gene3D" id="3.30.565.10">
    <property type="entry name" value="Histidine kinase-like ATPase, C-terminal domain"/>
    <property type="match status" value="1"/>
</dbReference>
<evidence type="ECO:0000256" key="10">
    <source>
        <dbReference type="ARBA" id="ARBA00023012"/>
    </source>
</evidence>
<keyword evidence="11 13" id="KW-0472">Membrane</keyword>
<dbReference type="PANTHER" id="PTHR45436">
    <property type="entry name" value="SENSOR HISTIDINE KINASE YKOH"/>
    <property type="match status" value="1"/>
</dbReference>
<keyword evidence="8 16" id="KW-0418">Kinase</keyword>
<dbReference type="RefSeq" id="WP_184859370.1">
    <property type="nucleotide sequence ID" value="NZ_JACHIR010000001.1"/>
</dbReference>
<dbReference type="SMART" id="SM00387">
    <property type="entry name" value="HATPase_c"/>
    <property type="match status" value="1"/>
</dbReference>
<dbReference type="SMART" id="SM00304">
    <property type="entry name" value="HAMP"/>
    <property type="match status" value="1"/>
</dbReference>
<feature type="domain" description="HAMP" evidence="15">
    <location>
        <begin position="190"/>
        <end position="252"/>
    </location>
</feature>
<dbReference type="CDD" id="cd06225">
    <property type="entry name" value="HAMP"/>
    <property type="match status" value="1"/>
</dbReference>
<accession>A0A7W9NFK8</accession>
<evidence type="ECO:0000256" key="11">
    <source>
        <dbReference type="ARBA" id="ARBA00023136"/>
    </source>
</evidence>
<keyword evidence="7 13" id="KW-0812">Transmembrane</keyword>
<dbReference type="PRINTS" id="PR00344">
    <property type="entry name" value="BCTRLSENSOR"/>
</dbReference>
<dbReference type="PROSITE" id="PS50885">
    <property type="entry name" value="HAMP"/>
    <property type="match status" value="1"/>
</dbReference>
<sequence length="483" mass="50783">MSSAPRADRRRWTLRRKLVVAVVLLLTVVSLAIGLIGEVFIRDNLVAQVDSQLQQAGSRGHGPDGGHVPRPEQNWCANNQQQGPPPSLGPGALTVNGQIAVMLDQNVCPQNLFGNQLAALAAAPSTGRPTTVSVPGLGDYRVISSNNGGMIIGLPLNQVNDALDRINIALLVIAATGLVVAAAAGAVIIRAALRPLDRVAATATRVGELPLDRGEVALSVRVPDEDTDPRTEVGKVGAALNRMLGHVASALNVRQESETRVRQFVADASHELRTPLASIRGYAELAGRYAGQVPPDVSHAMRRIQSESTRMTSLVEELLLLARLDAGRPLAREPVDLSRLVVDAVSDARVTSRDHRWQLAIPGEPVTVLGDGQALHQVLLNLLGNARAHTPPGTTVVTGIHNGNPGEVVLEVADDGPGIPVELQPEVFERFARGDGSRSRSSGGTGLGLSIVAAIVTAHGGEVALDSRPGRTVFTVRLTAAAQ</sequence>
<feature type="compositionally biased region" description="Basic and acidic residues" evidence="12">
    <location>
        <begin position="61"/>
        <end position="70"/>
    </location>
</feature>
<dbReference type="GO" id="GO:0005509">
    <property type="term" value="F:calcium ion binding"/>
    <property type="evidence" value="ECO:0007669"/>
    <property type="project" value="UniProtKB-ARBA"/>
</dbReference>
<name>A0A7W9NFK8_9PSEU</name>
<feature type="transmembrane region" description="Helical" evidence="13">
    <location>
        <begin position="168"/>
        <end position="189"/>
    </location>
</feature>
<dbReference type="InterPro" id="IPR003660">
    <property type="entry name" value="HAMP_dom"/>
</dbReference>
<dbReference type="EMBL" id="JACHIR010000001">
    <property type="protein sequence ID" value="MBB5890108.1"/>
    <property type="molecule type" value="Genomic_DNA"/>
</dbReference>
<evidence type="ECO:0000313" key="16">
    <source>
        <dbReference type="EMBL" id="MBB5890108.1"/>
    </source>
</evidence>
<evidence type="ECO:0000256" key="6">
    <source>
        <dbReference type="ARBA" id="ARBA00022679"/>
    </source>
</evidence>
<dbReference type="SUPFAM" id="SSF55874">
    <property type="entry name" value="ATPase domain of HSP90 chaperone/DNA topoisomerase II/histidine kinase"/>
    <property type="match status" value="1"/>
</dbReference>
<dbReference type="FunFam" id="3.30.565.10:FF:000006">
    <property type="entry name" value="Sensor histidine kinase WalK"/>
    <property type="match status" value="1"/>
</dbReference>
<evidence type="ECO:0000259" key="14">
    <source>
        <dbReference type="PROSITE" id="PS50109"/>
    </source>
</evidence>
<reference evidence="16 17" key="1">
    <citation type="submission" date="2020-08" db="EMBL/GenBank/DDBJ databases">
        <title>Sequencing the genomes of 1000 actinobacteria strains.</title>
        <authorList>
            <person name="Klenk H.-P."/>
        </authorList>
    </citation>
    <scope>NUCLEOTIDE SEQUENCE [LARGE SCALE GENOMIC DNA]</scope>
    <source>
        <strain evidence="16 17">DSM 43851</strain>
    </source>
</reference>
<evidence type="ECO:0000256" key="7">
    <source>
        <dbReference type="ARBA" id="ARBA00022692"/>
    </source>
</evidence>
<evidence type="ECO:0000256" key="3">
    <source>
        <dbReference type="ARBA" id="ARBA00004236"/>
    </source>
</evidence>
<comment type="subcellular location">
    <subcellularLocation>
        <location evidence="3">Cell membrane</location>
    </subcellularLocation>
</comment>
<evidence type="ECO:0000256" key="4">
    <source>
        <dbReference type="ARBA" id="ARBA00012438"/>
    </source>
</evidence>
<evidence type="ECO:0000259" key="15">
    <source>
        <dbReference type="PROSITE" id="PS50885"/>
    </source>
</evidence>
<dbReference type="InterPro" id="IPR050428">
    <property type="entry name" value="TCS_sensor_his_kinase"/>
</dbReference>
<evidence type="ECO:0000313" key="17">
    <source>
        <dbReference type="Proteomes" id="UP000585638"/>
    </source>
</evidence>